<proteinExistence type="predicted"/>
<name>A0A6J4IAK2_9CHLR</name>
<sequence>DKERTPLRLRWRRAAAAKAGYLEGCLADLAGGRPPATELLNESSDARVPRRPQL</sequence>
<feature type="non-terminal residue" evidence="1">
    <location>
        <position position="54"/>
    </location>
</feature>
<gene>
    <name evidence="1" type="ORF">AVDCRST_MAG77-1730</name>
</gene>
<evidence type="ECO:0000313" key="1">
    <source>
        <dbReference type="EMBL" id="CAA9244865.1"/>
    </source>
</evidence>
<dbReference type="AlphaFoldDB" id="A0A6J4IAK2"/>
<feature type="non-terminal residue" evidence="1">
    <location>
        <position position="1"/>
    </location>
</feature>
<accession>A0A6J4IAK2</accession>
<protein>
    <submittedName>
        <fullName evidence="1">Uncharacterized protein</fullName>
    </submittedName>
</protein>
<organism evidence="1">
    <name type="scientific">uncultured Chloroflexota bacterium</name>
    <dbReference type="NCBI Taxonomy" id="166587"/>
    <lineage>
        <taxon>Bacteria</taxon>
        <taxon>Bacillati</taxon>
        <taxon>Chloroflexota</taxon>
        <taxon>environmental samples</taxon>
    </lineage>
</organism>
<reference evidence="1" key="1">
    <citation type="submission" date="2020-02" db="EMBL/GenBank/DDBJ databases">
        <authorList>
            <person name="Meier V. D."/>
        </authorList>
    </citation>
    <scope>NUCLEOTIDE SEQUENCE</scope>
    <source>
        <strain evidence="1">AVDCRST_MAG77</strain>
    </source>
</reference>
<dbReference type="EMBL" id="CADCTC010000112">
    <property type="protein sequence ID" value="CAA9244865.1"/>
    <property type="molecule type" value="Genomic_DNA"/>
</dbReference>